<evidence type="ECO:0000256" key="1">
    <source>
        <dbReference type="SAM" id="MobiDB-lite"/>
    </source>
</evidence>
<protein>
    <submittedName>
        <fullName evidence="2">Uncharacterized protein</fullName>
    </submittedName>
</protein>
<reference evidence="3" key="1">
    <citation type="journal article" date="2019" name="Int. J. Syst. Evol. Microbiol.">
        <title>The Global Catalogue of Microorganisms (GCM) 10K type strain sequencing project: providing services to taxonomists for standard genome sequencing and annotation.</title>
        <authorList>
            <consortium name="The Broad Institute Genomics Platform"/>
            <consortium name="The Broad Institute Genome Sequencing Center for Infectious Disease"/>
            <person name="Wu L."/>
            <person name="Ma J."/>
        </authorList>
    </citation>
    <scope>NUCLEOTIDE SEQUENCE [LARGE SCALE GENOMIC DNA]</scope>
    <source>
        <strain evidence="3">JCM 17805</strain>
    </source>
</reference>
<organism evidence="2 3">
    <name type="scientific">Kistimonas scapharcae</name>
    <dbReference type="NCBI Taxonomy" id="1036133"/>
    <lineage>
        <taxon>Bacteria</taxon>
        <taxon>Pseudomonadati</taxon>
        <taxon>Pseudomonadota</taxon>
        <taxon>Gammaproteobacteria</taxon>
        <taxon>Oceanospirillales</taxon>
        <taxon>Endozoicomonadaceae</taxon>
        <taxon>Kistimonas</taxon>
    </lineage>
</organism>
<dbReference type="EMBL" id="BAABFL010000441">
    <property type="protein sequence ID" value="GAA4651185.1"/>
    <property type="molecule type" value="Genomic_DNA"/>
</dbReference>
<dbReference type="Proteomes" id="UP001500604">
    <property type="component" value="Unassembled WGS sequence"/>
</dbReference>
<comment type="caution">
    <text evidence="2">The sequence shown here is derived from an EMBL/GenBank/DDBJ whole genome shotgun (WGS) entry which is preliminary data.</text>
</comment>
<gene>
    <name evidence="2" type="ORF">GCM10023116_34680</name>
</gene>
<feature type="region of interest" description="Disordered" evidence="1">
    <location>
        <begin position="664"/>
        <end position="683"/>
    </location>
</feature>
<keyword evidence="3" id="KW-1185">Reference proteome</keyword>
<evidence type="ECO:0000313" key="2">
    <source>
        <dbReference type="EMBL" id="GAA4651185.1"/>
    </source>
</evidence>
<sequence>MLTGPAELTPLTGRSVEAVCEEAGYETKKLDIKVFRHTLMEIREKVKDDNQRQDELVKALQDAGQKVGKTLAWRRKHEGQLVLEIFNAIEERHLNPEIIPEIYAGKYGAEHYLSTCKSKQSLDREDAVGLIIHLACTGGIKLKDVERQVNRLVMIKNTLSSVEEPLWQQSLGMVWFYTVNVFFKDLVFYGKKEYCSDECRNTVLGMMKFGSFFNFAYLLSTDVLNEILLNKNKGCTECLDRSALDFVIGKIQECIDTKQRLALSAQGDKETPQTFIEAASDPVLEKSSKSVKEEGLAGIESDTESAGRAFLGGGLTRKTIIKLLSDEAYESMIDLSELPTLDDYKDETGEIFSDEASVLQYLLLIKTRVHDPEDIVEALRATYRVRDKVSAQDTCLVDAFLCFRMLQYLGDFSKLKNDQGISEYVEKIIDLLREKVIPENIFASMYISLNLLKKSVERLSFLEIMGKDYEDVRSSLFDEVEERKKLESIRVLVERIINDDMNSEKAKALLEEYKLEHTQPLSISGTIADSHEIRLHYEVMVVSWCLMSDIPSKVYVLERAESNLAARKIPLCDEGLLTKMWMVFLVDVFDTVTEECFIRKHKPLFERAYRLVKTAVENGAYEKLSTVKLDLLQAALDTTSSKWIPEDRDVYQLVYNELVSSSKSTRDDEDSFMPADYSSGPEASDEECCGAMGSYDVSVSKKHAVPETVTPQTDAEEEETKKINVTVELVRRLLNDEINEEAAQYATTSIKIEFVLPFDISGSYLDDGEVYMNLLYLLLCWYRPITNACRLAILNNVYFNVVSYDVEDSNKRILLLKLWMRRLVQLADYLTLPDREDDYAACSDQLLQLLKTAVGSNLHEILPTEKRDELHEVLDIIAHTKNSSEARSLLKTVRASEKTIKMPREAGFEDQPGTIEYEGAALVPGEHALSLKSGNASLLPSALEKLREDTGASIAPDSEDTDIEIDDIDNFVDNILGKREFDNQVLVGDLGHSTGKYISFVGERVSLIRNHVTDLLNYLLRIDYEVCEVDDLESALRPVQAAIPNITDEESRQRCARLFMHMMINNVERLHIYEGDDPLDEDEVECLCLFANYLEWCFKNGYDQLFEPKDIDNLLSELNYLASCEYIELSSILKERVDCYLKKSENSDEHKEAITDENFPDSLRRLSIKAIINGFPVSVTKQKISLGMAPCHEVAVKPISRLYDYPSPGRVKTFETHRKSMPIVEIINEHLWPEDGELCEDAIEITQCASCLFHVMGDNQSTASTFRKMFMIAVESSRSIDKAFIIQNLPTSEDSHFHAEVRKGLLYAFFLRVKRQAQFLPGFPKLEREAALISWREGKELRLSEEEKTERKRIAIENEEEYCKLMRVEFFNDFVTGENAGNWRQLPHFTNKMESIFLGFNMPREGGDSHSQGRVMMLSQMAKNALFPGLTAPKSSMGQVSCSRGDIERLMHLFSVQNITIDVNFLSVVFLHYSRRPVSLTYVDLYELSATLLNLLHNDDPIAFWLANDNADMNTIIQIFSALTRESREKLYDFRPESLLSKVHEYMRNRYIKDLMSLTKIRAAASQLVRKPLEEIEWSQLIKLYVQFYYKKGDRRISKVDDKLIDKMLKKLNEKASAILNLEVRRDQCHDECLQAIFWRGLVGSFASK</sequence>
<proteinExistence type="predicted"/>
<evidence type="ECO:0000313" key="3">
    <source>
        <dbReference type="Proteomes" id="UP001500604"/>
    </source>
</evidence>
<name>A0ABP8V817_9GAMM</name>
<accession>A0ABP8V817</accession>